<accession>K7A9H4</accession>
<dbReference type="OrthoDB" id="9810876at2"/>
<feature type="transmembrane region" description="Helical" evidence="7">
    <location>
        <begin position="113"/>
        <end position="130"/>
    </location>
</feature>
<feature type="transmembrane region" description="Helical" evidence="7">
    <location>
        <begin position="276"/>
        <end position="296"/>
    </location>
</feature>
<comment type="subcellular location">
    <subcellularLocation>
        <location evidence="1">Cell membrane</location>
        <topology evidence="1">Multi-pass membrane protein</topology>
    </subcellularLocation>
</comment>
<reference evidence="8 9" key="1">
    <citation type="journal article" date="2013" name="Genome Announc.">
        <title>Complete Genome Sequence of Glaciecola psychrophila Strain 170T.</title>
        <authorList>
            <person name="Yin J."/>
            <person name="Chen J."/>
            <person name="Liu G."/>
            <person name="Yu Y."/>
            <person name="Song L."/>
            <person name="Wang X."/>
            <person name="Qu X."/>
        </authorList>
    </citation>
    <scope>NUCLEOTIDE SEQUENCE [LARGE SCALE GENOMIC DNA]</scope>
    <source>
        <strain evidence="8 9">170</strain>
    </source>
</reference>
<dbReference type="PANTHER" id="PTHR34184">
    <property type="entry name" value="UPF0718 PROTEIN YCGR"/>
    <property type="match status" value="1"/>
</dbReference>
<name>K7A9H4_9ALTE</name>
<feature type="transmembrane region" description="Helical" evidence="7">
    <location>
        <begin position="245"/>
        <end position="264"/>
    </location>
</feature>
<dbReference type="KEGG" id="gps:C427_0601"/>
<keyword evidence="9" id="KW-1185">Reference proteome</keyword>
<evidence type="ECO:0000313" key="9">
    <source>
        <dbReference type="Proteomes" id="UP000011864"/>
    </source>
</evidence>
<evidence type="ECO:0000256" key="3">
    <source>
        <dbReference type="ARBA" id="ARBA00022475"/>
    </source>
</evidence>
<feature type="transmembrane region" description="Helical" evidence="7">
    <location>
        <begin position="48"/>
        <end position="71"/>
    </location>
</feature>
<dbReference type="HOGENOM" id="CLU_049002_0_0_6"/>
<dbReference type="PATRIC" id="fig|1129794.4.peg.596"/>
<comment type="similarity">
    <text evidence="2">Belongs to the UPF0718 family.</text>
</comment>
<keyword evidence="3" id="KW-1003">Cell membrane</keyword>
<evidence type="ECO:0000256" key="1">
    <source>
        <dbReference type="ARBA" id="ARBA00004651"/>
    </source>
</evidence>
<evidence type="ECO:0000256" key="7">
    <source>
        <dbReference type="SAM" id="Phobius"/>
    </source>
</evidence>
<keyword evidence="4 7" id="KW-0812">Transmembrane</keyword>
<evidence type="ECO:0000256" key="6">
    <source>
        <dbReference type="ARBA" id="ARBA00023136"/>
    </source>
</evidence>
<dbReference type="AlphaFoldDB" id="K7A9H4"/>
<evidence type="ECO:0000256" key="2">
    <source>
        <dbReference type="ARBA" id="ARBA00006386"/>
    </source>
</evidence>
<dbReference type="RefSeq" id="WP_007640538.1">
    <property type="nucleotide sequence ID" value="NC_020514.1"/>
</dbReference>
<sequence length="347" mass="37020">MDLLSNFVLLFTESAPFLLLGMFIAGMINQWIPRTWVEKTLGSKSSILTAALIGAPLPLCSCSVIPVAMGIRRSGASKASTASFLVATPETGVDSIGITYALMGPIMAVARPIAAIFSAIVAGLLVLWFGKQESAIEPEPESQGKSQSSCCHKSSAVAFTISDKIKTALVFGYGQLLRDFMLWFLVGIFFAALVTTLVPAGFLTQYAQGILAMLVVVVISIPMYVCATASTPLAVGLLLSGITPGAALVFMLTGPATNIATLMVIKNELGKRELGLYLLAIISSALVSGLMLDFLFEKFDWEMQLSHGEHSNMMGIFYQACALVLAGLIVYQLQKMLLPKLFKASSI</sequence>
<keyword evidence="6 7" id="KW-0472">Membrane</keyword>
<gene>
    <name evidence="8" type="ORF">C427_0601</name>
</gene>
<dbReference type="InterPro" id="IPR052923">
    <property type="entry name" value="UPF0718"/>
</dbReference>
<dbReference type="NCBIfam" id="NF033936">
    <property type="entry name" value="CuZnOut_SO0444"/>
    <property type="match status" value="1"/>
</dbReference>
<dbReference type="STRING" id="1129794.C427_0601"/>
<evidence type="ECO:0008006" key="10">
    <source>
        <dbReference type="Google" id="ProtNLM"/>
    </source>
</evidence>
<dbReference type="Pfam" id="PF03773">
    <property type="entry name" value="ArsP_1"/>
    <property type="match status" value="1"/>
</dbReference>
<feature type="transmembrane region" description="Helical" evidence="7">
    <location>
        <begin position="210"/>
        <end position="239"/>
    </location>
</feature>
<dbReference type="GO" id="GO:0005886">
    <property type="term" value="C:plasma membrane"/>
    <property type="evidence" value="ECO:0007669"/>
    <property type="project" value="UniProtKB-SubCell"/>
</dbReference>
<dbReference type="InterPro" id="IPR005524">
    <property type="entry name" value="DUF318"/>
</dbReference>
<proteinExistence type="inferred from homology"/>
<organism evidence="8 9">
    <name type="scientific">Paraglaciecola psychrophila 170</name>
    <dbReference type="NCBI Taxonomy" id="1129794"/>
    <lineage>
        <taxon>Bacteria</taxon>
        <taxon>Pseudomonadati</taxon>
        <taxon>Pseudomonadota</taxon>
        <taxon>Gammaproteobacteria</taxon>
        <taxon>Alteromonadales</taxon>
        <taxon>Alteromonadaceae</taxon>
        <taxon>Paraglaciecola</taxon>
    </lineage>
</organism>
<dbReference type="Proteomes" id="UP000011864">
    <property type="component" value="Chromosome"/>
</dbReference>
<feature type="transmembrane region" description="Helical" evidence="7">
    <location>
        <begin position="316"/>
        <end position="333"/>
    </location>
</feature>
<feature type="transmembrane region" description="Helical" evidence="7">
    <location>
        <begin position="180"/>
        <end position="203"/>
    </location>
</feature>
<protein>
    <recommendedName>
        <fullName evidence="10">Permease</fullName>
    </recommendedName>
</protein>
<keyword evidence="5 7" id="KW-1133">Transmembrane helix</keyword>
<evidence type="ECO:0000256" key="4">
    <source>
        <dbReference type="ARBA" id="ARBA00022692"/>
    </source>
</evidence>
<dbReference type="PANTHER" id="PTHR34184:SF4">
    <property type="entry name" value="UPF0718 PROTEIN YCGR"/>
    <property type="match status" value="1"/>
</dbReference>
<evidence type="ECO:0000256" key="5">
    <source>
        <dbReference type="ARBA" id="ARBA00022989"/>
    </source>
</evidence>
<dbReference type="EMBL" id="CP003837">
    <property type="protein sequence ID" value="AGH42711.1"/>
    <property type="molecule type" value="Genomic_DNA"/>
</dbReference>
<dbReference type="eggNOG" id="COG0701">
    <property type="taxonomic scope" value="Bacteria"/>
</dbReference>
<feature type="transmembrane region" description="Helical" evidence="7">
    <location>
        <begin position="7"/>
        <end position="28"/>
    </location>
</feature>
<evidence type="ECO:0000313" key="8">
    <source>
        <dbReference type="EMBL" id="AGH42711.1"/>
    </source>
</evidence>